<dbReference type="AlphaFoldDB" id="I0LAP2"/>
<name>I0LAP2_9ACTN</name>
<protein>
    <submittedName>
        <fullName evidence="1">Uncharacterized protein</fullName>
    </submittedName>
</protein>
<gene>
    <name evidence="1" type="ORF">MILUP08_45782</name>
</gene>
<dbReference type="EMBL" id="CAIE01000039">
    <property type="protein sequence ID" value="CCH20889.1"/>
    <property type="molecule type" value="Genomic_DNA"/>
</dbReference>
<dbReference type="STRING" id="1150864.MILUP08_45782"/>
<comment type="caution">
    <text evidence="1">The sequence shown here is derived from an EMBL/GenBank/DDBJ whole genome shotgun (WGS) entry which is preliminary data.</text>
</comment>
<reference evidence="2" key="1">
    <citation type="journal article" date="2012" name="J. Bacteriol.">
        <title>Genome Sequence of Micromonospora lupini Lupac 08, Isolated from Root Nodules of Lupinus angustifolius.</title>
        <authorList>
            <person name="Alonso-Vega P."/>
            <person name="Normand P."/>
            <person name="Bacigalupe R."/>
            <person name="Pujic P."/>
            <person name="Lajus A."/>
            <person name="Vallenet D."/>
            <person name="Carro L."/>
            <person name="Coll P."/>
            <person name="Trujillo M.E."/>
        </authorList>
    </citation>
    <scope>NUCLEOTIDE SEQUENCE [LARGE SCALE GENOMIC DNA]</scope>
    <source>
        <strain evidence="2">Lupac 08</strain>
    </source>
</reference>
<sequence length="67" mass="7153">MIAIGFYGEFSIEHLAAIVGHSHRGTLAQACDGLLRSPPGREGLNHLRNSANMAVSWADACGDAECW</sequence>
<proteinExistence type="predicted"/>
<evidence type="ECO:0000313" key="2">
    <source>
        <dbReference type="Proteomes" id="UP000003448"/>
    </source>
</evidence>
<keyword evidence="2" id="KW-1185">Reference proteome</keyword>
<accession>I0LAP2</accession>
<dbReference type="Proteomes" id="UP000003448">
    <property type="component" value="Unassembled WGS sequence"/>
</dbReference>
<evidence type="ECO:0000313" key="1">
    <source>
        <dbReference type="EMBL" id="CCH20889.1"/>
    </source>
</evidence>
<organism evidence="1 2">
    <name type="scientific">Micromonospora lupini str. Lupac 08</name>
    <dbReference type="NCBI Taxonomy" id="1150864"/>
    <lineage>
        <taxon>Bacteria</taxon>
        <taxon>Bacillati</taxon>
        <taxon>Actinomycetota</taxon>
        <taxon>Actinomycetes</taxon>
        <taxon>Micromonosporales</taxon>
        <taxon>Micromonosporaceae</taxon>
        <taxon>Micromonospora</taxon>
    </lineage>
</organism>